<dbReference type="GO" id="GO:0043138">
    <property type="term" value="F:3'-5' DNA helicase activity"/>
    <property type="evidence" value="ECO:0007669"/>
    <property type="project" value="UniProtKB-EC"/>
</dbReference>
<dbReference type="Pfam" id="PF18074">
    <property type="entry name" value="PriA_C"/>
    <property type="match status" value="1"/>
</dbReference>
<keyword evidence="9" id="KW-0238">DNA-binding</keyword>
<feature type="domain" description="Helicase C-terminal" evidence="14">
    <location>
        <begin position="558"/>
        <end position="723"/>
    </location>
</feature>
<evidence type="ECO:0000256" key="9">
    <source>
        <dbReference type="ARBA" id="ARBA00023125"/>
    </source>
</evidence>
<dbReference type="InterPro" id="IPR011545">
    <property type="entry name" value="DEAD/DEAH_box_helicase_dom"/>
</dbReference>
<keyword evidence="5" id="KW-0378">Hydrolase</keyword>
<dbReference type="Pfam" id="PF17764">
    <property type="entry name" value="PriA_3primeBD"/>
    <property type="match status" value="1"/>
</dbReference>
<dbReference type="FunFam" id="3.40.1440.60:FF:000001">
    <property type="entry name" value="Primosomal protein N"/>
    <property type="match status" value="1"/>
</dbReference>
<dbReference type="AlphaFoldDB" id="A0A9D1W7E3"/>
<evidence type="ECO:0000256" key="11">
    <source>
        <dbReference type="ARBA" id="ARBA00034808"/>
    </source>
</evidence>
<evidence type="ECO:0000256" key="2">
    <source>
        <dbReference type="ARBA" id="ARBA00022705"/>
    </source>
</evidence>
<proteinExistence type="inferred from homology"/>
<reference evidence="15" key="2">
    <citation type="submission" date="2021-04" db="EMBL/GenBank/DDBJ databases">
        <authorList>
            <person name="Gilroy R."/>
        </authorList>
    </citation>
    <scope>NUCLEOTIDE SEQUENCE</scope>
    <source>
        <strain evidence="15">1719</strain>
    </source>
</reference>
<dbReference type="Pfam" id="PF00270">
    <property type="entry name" value="DEAD"/>
    <property type="match status" value="1"/>
</dbReference>
<dbReference type="PANTHER" id="PTHR30580:SF0">
    <property type="entry name" value="PRIMOSOMAL PROTEIN N"/>
    <property type="match status" value="1"/>
</dbReference>
<dbReference type="GO" id="GO:1990077">
    <property type="term" value="C:primosome complex"/>
    <property type="evidence" value="ECO:0007669"/>
    <property type="project" value="UniProtKB-KW"/>
</dbReference>
<dbReference type="SMART" id="SM00487">
    <property type="entry name" value="DEXDc"/>
    <property type="match status" value="1"/>
</dbReference>
<dbReference type="InterPro" id="IPR041236">
    <property type="entry name" value="PriA_C"/>
</dbReference>
<evidence type="ECO:0000259" key="13">
    <source>
        <dbReference type="PROSITE" id="PS51192"/>
    </source>
</evidence>
<evidence type="ECO:0000256" key="4">
    <source>
        <dbReference type="ARBA" id="ARBA00022741"/>
    </source>
</evidence>
<dbReference type="InterPro" id="IPR042115">
    <property type="entry name" value="PriA_3primeBD_sf"/>
</dbReference>
<dbReference type="GO" id="GO:0006302">
    <property type="term" value="P:double-strand break repair"/>
    <property type="evidence" value="ECO:0007669"/>
    <property type="project" value="InterPro"/>
</dbReference>
<dbReference type="GO" id="GO:0005524">
    <property type="term" value="F:ATP binding"/>
    <property type="evidence" value="ECO:0007669"/>
    <property type="project" value="UniProtKB-KW"/>
</dbReference>
<keyword evidence="7" id="KW-0862">Zinc</keyword>
<evidence type="ECO:0000256" key="8">
    <source>
        <dbReference type="ARBA" id="ARBA00022840"/>
    </source>
</evidence>
<dbReference type="FunFam" id="3.40.50.300:FF:000489">
    <property type="entry name" value="Primosome assembly protein PriA"/>
    <property type="match status" value="1"/>
</dbReference>
<dbReference type="PROSITE" id="PS51192">
    <property type="entry name" value="HELICASE_ATP_BIND_1"/>
    <property type="match status" value="1"/>
</dbReference>
<dbReference type="Gene3D" id="3.40.50.300">
    <property type="entry name" value="P-loop containing nucleotide triphosphate hydrolases"/>
    <property type="match status" value="2"/>
</dbReference>
<comment type="catalytic activity">
    <reaction evidence="12">
        <text>ATP + H2O = ADP + phosphate + H(+)</text>
        <dbReference type="Rhea" id="RHEA:13065"/>
        <dbReference type="ChEBI" id="CHEBI:15377"/>
        <dbReference type="ChEBI" id="CHEBI:15378"/>
        <dbReference type="ChEBI" id="CHEBI:30616"/>
        <dbReference type="ChEBI" id="CHEBI:43474"/>
        <dbReference type="ChEBI" id="CHEBI:456216"/>
        <dbReference type="EC" id="5.6.2.4"/>
    </reaction>
</comment>
<dbReference type="InterPro" id="IPR040498">
    <property type="entry name" value="PriA_CRR"/>
</dbReference>
<sequence>MSTIPFESIDSDTLFVEVILPLFIPKTYTYRVPKLWNDKVKPGVRVIVQFGKTRLYAGIIDKLTEKAPERYEAKYILDVVDEQPVVLPNQVAFWRWISDYYMCYLGEVMQAALPAALKLASETKITAKKQEEVDRSGLSDKAFMIMEALDVAGELKISDVVKLLDQKNVFPILKSLFNEGYILISEEVKERYKPKMQTLISLSEELVGDQAKLAEALDSLNRAPKQQDALMTYIQMSRTKETISRTELVQASGAAASSIKSLVEKGIFVAREEEVSRLGKFDVDEFETFELTESQATAFKEVQDHFTEKDVVLLHGITASGKTQVYIRLIESHLENGGVALFLLPEIALTTQLTQRLKKYFGNDLAVYHSKFNDQERMEVWNKVLAGEVRVVIGARSAVFLPFKDLKLVVVDEEHETTYKQFEPSPRYHGRDAAIYLAHLYGAKVLLGSATPSIESYYNAKAGKYGLVEMNVRYGKSKLPELHIIDMQKHGKKGEVISYFSKPLLDAIEGAVKQKQQVILFQNRRGHTTISQCGTCGHVVRCTNCDVSLTYHKSTALMHCHYCGYTEEPSGVCVACGTPSMLSKGVGTERIEEELELLMPELRIGRLDIDSAKGKHGFENIISDFDSGLLDVLIGTQMVAKGLDFGNVSVIGIINADAIINFPDFRSYERAFSLFSQVAGRAGRRDIPGKVYIQTATPKHRILKQVSTLDYGDMFHHEITERKNFFYPPFYRLIRIIVRHNDRNLSHQGAHLLANLLRGQLASRVLGPEPPLVSRVRNQFIHEIHIKIERRDISLSKVKEFILETV</sequence>
<evidence type="ECO:0000256" key="12">
    <source>
        <dbReference type="ARBA" id="ARBA00048988"/>
    </source>
</evidence>
<dbReference type="PANTHER" id="PTHR30580">
    <property type="entry name" value="PRIMOSOMAL PROTEIN N"/>
    <property type="match status" value="1"/>
</dbReference>
<dbReference type="SUPFAM" id="SSF52540">
    <property type="entry name" value="P-loop containing nucleoside triphosphate hydrolases"/>
    <property type="match status" value="2"/>
</dbReference>
<organism evidence="15 16">
    <name type="scientific">Candidatus Sphingobacterium stercoripullorum</name>
    <dbReference type="NCBI Taxonomy" id="2838759"/>
    <lineage>
        <taxon>Bacteria</taxon>
        <taxon>Pseudomonadati</taxon>
        <taxon>Bacteroidota</taxon>
        <taxon>Sphingobacteriia</taxon>
        <taxon>Sphingobacteriales</taxon>
        <taxon>Sphingobacteriaceae</taxon>
        <taxon>Sphingobacterium</taxon>
    </lineage>
</organism>
<keyword evidence="1" id="KW-0639">Primosome</keyword>
<dbReference type="GO" id="GO:0046872">
    <property type="term" value="F:metal ion binding"/>
    <property type="evidence" value="ECO:0007669"/>
    <property type="project" value="UniProtKB-KW"/>
</dbReference>
<evidence type="ECO:0000256" key="3">
    <source>
        <dbReference type="ARBA" id="ARBA00022723"/>
    </source>
</evidence>
<evidence type="ECO:0000256" key="5">
    <source>
        <dbReference type="ARBA" id="ARBA00022801"/>
    </source>
</evidence>
<dbReference type="HAMAP" id="MF_00983">
    <property type="entry name" value="PriA"/>
    <property type="match status" value="1"/>
</dbReference>
<feature type="non-terminal residue" evidence="15">
    <location>
        <position position="806"/>
    </location>
</feature>
<dbReference type="GO" id="GO:0016787">
    <property type="term" value="F:hydrolase activity"/>
    <property type="evidence" value="ECO:0007669"/>
    <property type="project" value="UniProtKB-KW"/>
</dbReference>
<dbReference type="GO" id="GO:0006270">
    <property type="term" value="P:DNA replication initiation"/>
    <property type="evidence" value="ECO:0007669"/>
    <property type="project" value="TreeGrafter"/>
</dbReference>
<keyword evidence="3" id="KW-0479">Metal-binding</keyword>
<name>A0A9D1W7E3_9SPHI</name>
<dbReference type="GO" id="GO:0006310">
    <property type="term" value="P:DNA recombination"/>
    <property type="evidence" value="ECO:0007669"/>
    <property type="project" value="InterPro"/>
</dbReference>
<keyword evidence="10" id="KW-0413">Isomerase</keyword>
<evidence type="ECO:0000313" key="15">
    <source>
        <dbReference type="EMBL" id="HIX54029.1"/>
    </source>
</evidence>
<dbReference type="EC" id="5.6.2.4" evidence="11"/>
<dbReference type="Pfam" id="PF18319">
    <property type="entry name" value="Zn_ribbon_PriA"/>
    <property type="match status" value="1"/>
</dbReference>
<dbReference type="InterPro" id="IPR001650">
    <property type="entry name" value="Helicase_C-like"/>
</dbReference>
<accession>A0A9D1W7E3</accession>
<dbReference type="NCBIfam" id="TIGR00595">
    <property type="entry name" value="priA"/>
    <property type="match status" value="1"/>
</dbReference>
<keyword evidence="2" id="KW-0235">DNA replication</keyword>
<evidence type="ECO:0000256" key="6">
    <source>
        <dbReference type="ARBA" id="ARBA00022806"/>
    </source>
</evidence>
<evidence type="ECO:0000256" key="1">
    <source>
        <dbReference type="ARBA" id="ARBA00022515"/>
    </source>
</evidence>
<evidence type="ECO:0000256" key="7">
    <source>
        <dbReference type="ARBA" id="ARBA00022833"/>
    </source>
</evidence>
<dbReference type="GO" id="GO:0006269">
    <property type="term" value="P:DNA replication, synthesis of primer"/>
    <property type="evidence" value="ECO:0007669"/>
    <property type="project" value="UniProtKB-KW"/>
</dbReference>
<comment type="caution">
    <text evidence="15">The sequence shown here is derived from an EMBL/GenBank/DDBJ whole genome shotgun (WGS) entry which is preliminary data.</text>
</comment>
<keyword evidence="8" id="KW-0067">ATP-binding</keyword>
<dbReference type="InterPro" id="IPR041222">
    <property type="entry name" value="PriA_3primeBD"/>
</dbReference>
<dbReference type="CDD" id="cd17929">
    <property type="entry name" value="DEXHc_priA"/>
    <property type="match status" value="1"/>
</dbReference>
<dbReference type="Pfam" id="PF00271">
    <property type="entry name" value="Helicase_C"/>
    <property type="match status" value="1"/>
</dbReference>
<dbReference type="InterPro" id="IPR027417">
    <property type="entry name" value="P-loop_NTPase"/>
</dbReference>
<reference evidence="15" key="1">
    <citation type="journal article" date="2021" name="PeerJ">
        <title>Extensive microbial diversity within the chicken gut microbiome revealed by metagenomics and culture.</title>
        <authorList>
            <person name="Gilroy R."/>
            <person name="Ravi A."/>
            <person name="Getino M."/>
            <person name="Pursley I."/>
            <person name="Horton D.L."/>
            <person name="Alikhan N.F."/>
            <person name="Baker D."/>
            <person name="Gharbi K."/>
            <person name="Hall N."/>
            <person name="Watson M."/>
            <person name="Adriaenssens E.M."/>
            <person name="Foster-Nyarko E."/>
            <person name="Jarju S."/>
            <person name="Secka A."/>
            <person name="Antonio M."/>
            <person name="Oren A."/>
            <person name="Chaudhuri R.R."/>
            <person name="La Ragione R."/>
            <person name="Hildebrand F."/>
            <person name="Pallen M.J."/>
        </authorList>
    </citation>
    <scope>NUCLEOTIDE SEQUENCE</scope>
    <source>
        <strain evidence="15">1719</strain>
    </source>
</reference>
<dbReference type="InterPro" id="IPR014001">
    <property type="entry name" value="Helicase_ATP-bd"/>
</dbReference>
<evidence type="ECO:0000259" key="14">
    <source>
        <dbReference type="PROSITE" id="PS51194"/>
    </source>
</evidence>
<protein>
    <recommendedName>
        <fullName evidence="11">DNA 3'-5' helicase</fullName>
        <ecNumber evidence="11">5.6.2.4</ecNumber>
    </recommendedName>
</protein>
<dbReference type="SMART" id="SM00490">
    <property type="entry name" value="HELICc"/>
    <property type="match status" value="1"/>
</dbReference>
<dbReference type="PROSITE" id="PS51194">
    <property type="entry name" value="HELICASE_CTER"/>
    <property type="match status" value="1"/>
</dbReference>
<gene>
    <name evidence="15" type="primary">priA</name>
    <name evidence="15" type="ORF">H9853_03305</name>
</gene>
<feature type="domain" description="Helicase ATP-binding" evidence="13">
    <location>
        <begin position="303"/>
        <end position="470"/>
    </location>
</feature>
<dbReference type="GO" id="GO:0003677">
    <property type="term" value="F:DNA binding"/>
    <property type="evidence" value="ECO:0007669"/>
    <property type="project" value="UniProtKB-KW"/>
</dbReference>
<keyword evidence="4" id="KW-0547">Nucleotide-binding</keyword>
<dbReference type="EMBL" id="DXEZ01000096">
    <property type="protein sequence ID" value="HIX54029.1"/>
    <property type="molecule type" value="Genomic_DNA"/>
</dbReference>
<keyword evidence="6" id="KW-0347">Helicase</keyword>
<dbReference type="InterPro" id="IPR005259">
    <property type="entry name" value="PriA"/>
</dbReference>
<dbReference type="Proteomes" id="UP000824156">
    <property type="component" value="Unassembled WGS sequence"/>
</dbReference>
<evidence type="ECO:0000256" key="10">
    <source>
        <dbReference type="ARBA" id="ARBA00023235"/>
    </source>
</evidence>
<evidence type="ECO:0000313" key="16">
    <source>
        <dbReference type="Proteomes" id="UP000824156"/>
    </source>
</evidence>
<dbReference type="Gene3D" id="3.40.1440.60">
    <property type="entry name" value="PriA, 3(prime) DNA-binding domain"/>
    <property type="match status" value="1"/>
</dbReference>